<protein>
    <submittedName>
        <fullName evidence="1">Uncharacterized protein</fullName>
    </submittedName>
</protein>
<evidence type="ECO:0000313" key="1">
    <source>
        <dbReference type="EMBL" id="MBA1155438.1"/>
    </source>
</evidence>
<gene>
    <name evidence="1" type="ORF">H0S73_04730</name>
</gene>
<sequence length="138" mass="15428">MGKVKQFGQDFAVSLEHGTFFRPADGVVNSGHFIAFYFFESQTSDRLNPSNFKVFSAFFRMIDQPFQLEIRYMTSRNIPGHVLSGRSWIVHRRLNGRPLDTTIRATPGHGRGKPYLCHEKGAVGDVLGPPALSGDTNV</sequence>
<dbReference type="AlphaFoldDB" id="A0A838BIU7"/>
<name>A0A838BIU7_9HYPH</name>
<comment type="caution">
    <text evidence="1">The sequence shown here is derived from an EMBL/GenBank/DDBJ whole genome shotgun (WGS) entry which is preliminary data.</text>
</comment>
<dbReference type="RefSeq" id="WP_181051077.1">
    <property type="nucleotide sequence ID" value="NZ_JACDXJ010000001.1"/>
</dbReference>
<dbReference type="Proteomes" id="UP000572984">
    <property type="component" value="Unassembled WGS sequence"/>
</dbReference>
<keyword evidence="2" id="KW-1185">Reference proteome</keyword>
<dbReference type="EMBL" id="JACDXJ010000001">
    <property type="protein sequence ID" value="MBA1155438.1"/>
    <property type="molecule type" value="Genomic_DNA"/>
</dbReference>
<organism evidence="1 2">
    <name type="scientific">Microvirga mediterraneensis</name>
    <dbReference type="NCBI Taxonomy" id="2754695"/>
    <lineage>
        <taxon>Bacteria</taxon>
        <taxon>Pseudomonadati</taxon>
        <taxon>Pseudomonadota</taxon>
        <taxon>Alphaproteobacteria</taxon>
        <taxon>Hyphomicrobiales</taxon>
        <taxon>Methylobacteriaceae</taxon>
        <taxon>Microvirga</taxon>
    </lineage>
</organism>
<accession>A0A838BIU7</accession>
<reference evidence="1 2" key="1">
    <citation type="submission" date="2020-07" db="EMBL/GenBank/DDBJ databases">
        <title>Draft genome and description of Microvirga mediterraneensis Marseille-Q2068 sp. nov.</title>
        <authorList>
            <person name="Boxberger M."/>
        </authorList>
    </citation>
    <scope>NUCLEOTIDE SEQUENCE [LARGE SCALE GENOMIC DNA]</scope>
    <source>
        <strain evidence="1 2">Marseille-Q2068</strain>
    </source>
</reference>
<evidence type="ECO:0000313" key="2">
    <source>
        <dbReference type="Proteomes" id="UP000572984"/>
    </source>
</evidence>
<proteinExistence type="predicted"/>